<dbReference type="EMBL" id="MCFH01000043">
    <property type="protein sequence ID" value="ORX44878.1"/>
    <property type="molecule type" value="Genomic_DNA"/>
</dbReference>
<dbReference type="Gene3D" id="3.40.50.1820">
    <property type="entry name" value="alpha/beta hydrolase"/>
    <property type="match status" value="1"/>
</dbReference>
<comment type="caution">
    <text evidence="4">The sequence shown here is derived from an EMBL/GenBank/DDBJ whole genome shotgun (WGS) entry which is preliminary data.</text>
</comment>
<proteinExistence type="predicted"/>
<evidence type="ECO:0000259" key="3">
    <source>
        <dbReference type="Pfam" id="PF00561"/>
    </source>
</evidence>
<dbReference type="InterPro" id="IPR000073">
    <property type="entry name" value="AB_hydrolase_1"/>
</dbReference>
<dbReference type="InterPro" id="IPR050266">
    <property type="entry name" value="AB_hydrolase_sf"/>
</dbReference>
<feature type="compositionally biased region" description="Basic and acidic residues" evidence="1">
    <location>
        <begin position="44"/>
        <end position="60"/>
    </location>
</feature>
<dbReference type="SUPFAM" id="SSF53474">
    <property type="entry name" value="alpha/beta-Hydrolases"/>
    <property type="match status" value="1"/>
</dbReference>
<keyword evidence="2" id="KW-0472">Membrane</keyword>
<evidence type="ECO:0000256" key="1">
    <source>
        <dbReference type="SAM" id="MobiDB-lite"/>
    </source>
</evidence>
<feature type="region of interest" description="Disordered" evidence="1">
    <location>
        <begin position="28"/>
        <end position="60"/>
    </location>
</feature>
<sequence>MDTKPTDITLKIDLIQEKNKIKKEVDLTSDTIENDSKQQTSLKQETESIDKSSQEKSLKQEIEMIDSLKEYERNRKRESDITLEVDDSYINQDTLLPKDGIQIKVDDLSKQEEQDTKRNSLFNLKQFKYLKKEDGITLDVNDNSNQEKSLIKDDITIDIDEDLIEEEEEVAILKQEDEITLDGDDDDDDDDSKREIDITHILEENNPKKQKNNLKKDTLKKKKSKIREIIKIISSLIGIILSVYIFFNVTCYIFEDLKVQSYNYGTSMDVNGHNMVIDIVGESNEPSIVLLSDYNIPSPVIYYKPLTELLSKTYKVITIEPFGYGLSDIVNEERTIENIVTELHSCIEQLKLKDYYLMAHSLGGMYSLYYSNKYSNEVKGAIGFDTIVPKIEESMKTEVDSLYKTVNSDHIKNIIGYNRMASTLNNDYLIVPLMNPSNYTYTDDEKEMFTNIELNKGFNKSIRNEGRKIDYNLGMIHNMKYPKNMTLLNFISTERCDSLPNYQKLQTDVGDESISNEIIKITGKHKDFLFQHNDEIIKNLNKLIQEEN</sequence>
<feature type="domain" description="AB hydrolase-1" evidence="3">
    <location>
        <begin position="301"/>
        <end position="394"/>
    </location>
</feature>
<dbReference type="PANTHER" id="PTHR43798">
    <property type="entry name" value="MONOACYLGLYCEROL LIPASE"/>
    <property type="match status" value="1"/>
</dbReference>
<protein>
    <recommendedName>
        <fullName evidence="3">AB hydrolase-1 domain-containing protein</fullName>
    </recommendedName>
</protein>
<evidence type="ECO:0000256" key="2">
    <source>
        <dbReference type="SAM" id="Phobius"/>
    </source>
</evidence>
<reference evidence="4 5" key="2">
    <citation type="submission" date="2016-08" db="EMBL/GenBank/DDBJ databases">
        <title>Pervasive Adenine N6-methylation of Active Genes in Fungi.</title>
        <authorList>
            <consortium name="DOE Joint Genome Institute"/>
            <person name="Mondo S.J."/>
            <person name="Dannebaum R.O."/>
            <person name="Kuo R.C."/>
            <person name="Labutti K."/>
            <person name="Haridas S."/>
            <person name="Kuo A."/>
            <person name="Salamov A."/>
            <person name="Ahrendt S.R."/>
            <person name="Lipzen A."/>
            <person name="Sullivan W."/>
            <person name="Andreopoulos W.B."/>
            <person name="Clum A."/>
            <person name="Lindquist E."/>
            <person name="Daum C."/>
            <person name="Ramamoorthy G.K."/>
            <person name="Gryganskyi A."/>
            <person name="Culley D."/>
            <person name="Magnuson J.K."/>
            <person name="James T.Y."/>
            <person name="O'Malley M.A."/>
            <person name="Stajich J.E."/>
            <person name="Spatafora J.W."/>
            <person name="Visel A."/>
            <person name="Grigoriev I.V."/>
        </authorList>
    </citation>
    <scope>NUCLEOTIDE SEQUENCE [LARGE SCALE GENOMIC DNA]</scope>
    <source>
        <strain evidence="5">finn</strain>
    </source>
</reference>
<evidence type="ECO:0000313" key="5">
    <source>
        <dbReference type="Proteomes" id="UP000193719"/>
    </source>
</evidence>
<keyword evidence="2" id="KW-1133">Transmembrane helix</keyword>
<feature type="transmembrane region" description="Helical" evidence="2">
    <location>
        <begin position="229"/>
        <end position="247"/>
    </location>
</feature>
<dbReference type="AlphaFoldDB" id="A0A1Y1V248"/>
<accession>A0A1Y1V248</accession>
<gene>
    <name evidence="4" type="ORF">BCR36DRAFT_585984</name>
</gene>
<organism evidence="4 5">
    <name type="scientific">Piromyces finnis</name>
    <dbReference type="NCBI Taxonomy" id="1754191"/>
    <lineage>
        <taxon>Eukaryota</taxon>
        <taxon>Fungi</taxon>
        <taxon>Fungi incertae sedis</taxon>
        <taxon>Chytridiomycota</taxon>
        <taxon>Chytridiomycota incertae sedis</taxon>
        <taxon>Neocallimastigomycetes</taxon>
        <taxon>Neocallimastigales</taxon>
        <taxon>Neocallimastigaceae</taxon>
        <taxon>Piromyces</taxon>
    </lineage>
</organism>
<name>A0A1Y1V248_9FUNG</name>
<dbReference type="OrthoDB" id="408373at2759"/>
<dbReference type="Proteomes" id="UP000193719">
    <property type="component" value="Unassembled WGS sequence"/>
</dbReference>
<evidence type="ECO:0000313" key="4">
    <source>
        <dbReference type="EMBL" id="ORX44878.1"/>
    </source>
</evidence>
<dbReference type="InterPro" id="IPR029058">
    <property type="entry name" value="AB_hydrolase_fold"/>
</dbReference>
<reference evidence="4 5" key="1">
    <citation type="submission" date="2016-08" db="EMBL/GenBank/DDBJ databases">
        <title>Genomes of anaerobic fungi encode conserved fungal cellulosomes for biomass hydrolysis.</title>
        <authorList>
            <consortium name="DOE Joint Genome Institute"/>
            <person name="Haitjema C.H."/>
            <person name="Gilmore S.P."/>
            <person name="Henske J.K."/>
            <person name="Solomon K.V."/>
            <person name="De Groot R."/>
            <person name="Kuo A."/>
            <person name="Mondo S.J."/>
            <person name="Salamov A.A."/>
            <person name="Labutti K."/>
            <person name="Zhao Z."/>
            <person name="Chiniquy J."/>
            <person name="Barry K."/>
            <person name="Brewer H.M."/>
            <person name="Purvine S.O."/>
            <person name="Wright A.T."/>
            <person name="Boxma B."/>
            <person name="Van Alen T."/>
            <person name="Hackstein J.H."/>
            <person name="Baker S.E."/>
            <person name="Grigoriev I.V."/>
            <person name="O'Malley M.A."/>
        </authorList>
    </citation>
    <scope>NUCLEOTIDE SEQUENCE [LARGE SCALE GENOMIC DNA]</scope>
    <source>
        <strain evidence="5">finn</strain>
    </source>
</reference>
<keyword evidence="2" id="KW-0812">Transmembrane</keyword>
<dbReference type="Pfam" id="PF00561">
    <property type="entry name" value="Abhydrolase_1"/>
    <property type="match status" value="1"/>
</dbReference>
<keyword evidence="5" id="KW-1185">Reference proteome</keyword>